<evidence type="ECO:0000313" key="1">
    <source>
        <dbReference type="EMBL" id="MDT0342091.1"/>
    </source>
</evidence>
<sequence>MLNIAMLLRDSPVAREVRKYLLGAEEQLRRRSGDVDRALVEIGGVLRELGPVIHRMSARLESVERRVDNTERIVCAISERLTG</sequence>
<evidence type="ECO:0000313" key="2">
    <source>
        <dbReference type="Proteomes" id="UP001183246"/>
    </source>
</evidence>
<accession>A0ABU2MKT8</accession>
<organism evidence="1 2">
    <name type="scientific">Streptomyces litchfieldiae</name>
    <dbReference type="NCBI Taxonomy" id="3075543"/>
    <lineage>
        <taxon>Bacteria</taxon>
        <taxon>Bacillati</taxon>
        <taxon>Actinomycetota</taxon>
        <taxon>Actinomycetes</taxon>
        <taxon>Kitasatosporales</taxon>
        <taxon>Streptomycetaceae</taxon>
        <taxon>Streptomyces</taxon>
    </lineage>
</organism>
<dbReference type="Proteomes" id="UP001183246">
    <property type="component" value="Unassembled WGS sequence"/>
</dbReference>
<dbReference type="RefSeq" id="WP_311703220.1">
    <property type="nucleotide sequence ID" value="NZ_JAVREL010000002.1"/>
</dbReference>
<keyword evidence="2" id="KW-1185">Reference proteome</keyword>
<dbReference type="EMBL" id="JAVREL010000002">
    <property type="protein sequence ID" value="MDT0342091.1"/>
    <property type="molecule type" value="Genomic_DNA"/>
</dbReference>
<gene>
    <name evidence="1" type="ORF">RM590_05530</name>
</gene>
<name>A0ABU2MKT8_9ACTN</name>
<protein>
    <submittedName>
        <fullName evidence="1">Uncharacterized protein</fullName>
    </submittedName>
</protein>
<comment type="caution">
    <text evidence="1">The sequence shown here is derived from an EMBL/GenBank/DDBJ whole genome shotgun (WGS) entry which is preliminary data.</text>
</comment>
<reference evidence="2" key="1">
    <citation type="submission" date="2023-07" db="EMBL/GenBank/DDBJ databases">
        <title>30 novel species of actinomycetes from the DSMZ collection.</title>
        <authorList>
            <person name="Nouioui I."/>
        </authorList>
    </citation>
    <scope>NUCLEOTIDE SEQUENCE [LARGE SCALE GENOMIC DNA]</scope>
    <source>
        <strain evidence="2">DSM 44938</strain>
    </source>
</reference>
<proteinExistence type="predicted"/>